<organism evidence="3 4">
    <name type="scientific">Anabaenopsis circularis NIES-21</name>
    <dbReference type="NCBI Taxonomy" id="1085406"/>
    <lineage>
        <taxon>Bacteria</taxon>
        <taxon>Bacillati</taxon>
        <taxon>Cyanobacteriota</taxon>
        <taxon>Cyanophyceae</taxon>
        <taxon>Nostocales</taxon>
        <taxon>Nodulariaceae</taxon>
        <taxon>Anabaenopsis</taxon>
    </lineage>
</organism>
<evidence type="ECO:0000256" key="1">
    <source>
        <dbReference type="ARBA" id="ARBA00022679"/>
    </source>
</evidence>
<dbReference type="InterPro" id="IPR013216">
    <property type="entry name" value="Methyltransf_11"/>
</dbReference>
<dbReference type="Proteomes" id="UP000218287">
    <property type="component" value="Plasmid Plasmid1 dna"/>
</dbReference>
<dbReference type="InterPro" id="IPR050447">
    <property type="entry name" value="Erg6_SMT_methyltransf"/>
</dbReference>
<dbReference type="GO" id="GO:0016126">
    <property type="term" value="P:sterol biosynthetic process"/>
    <property type="evidence" value="ECO:0007669"/>
    <property type="project" value="TreeGrafter"/>
</dbReference>
<dbReference type="CDD" id="cd02440">
    <property type="entry name" value="AdoMet_MTases"/>
    <property type="match status" value="1"/>
</dbReference>
<accession>A0A1Z4GQZ9</accession>
<dbReference type="OrthoDB" id="511545at2"/>
<sequence length="191" mass="20738">MSIVDSIFMQMFGRPKGMLGRLGGMIMASMNQAFTYSVIDLLDIQPNDQVLEVGFGSGVGIQRLSSLASAGYIAGIDYSQEMVEQATARNMAEIEMGLVDLRQGSVESLPFEDNKFDKVLAVNSMQVWPDAVFGLREVRRVMKVGGRIALGFTSYSGQSSTGLTQILTTAGFTQARLVETDRDFCALAITP</sequence>
<evidence type="ECO:0000259" key="2">
    <source>
        <dbReference type="Pfam" id="PF08241"/>
    </source>
</evidence>
<evidence type="ECO:0000313" key="4">
    <source>
        <dbReference type="Proteomes" id="UP000218287"/>
    </source>
</evidence>
<dbReference type="SUPFAM" id="SSF53335">
    <property type="entry name" value="S-adenosyl-L-methionine-dependent methyltransferases"/>
    <property type="match status" value="1"/>
</dbReference>
<name>A0A1Z4GQZ9_9CYAN</name>
<dbReference type="Pfam" id="PF08241">
    <property type="entry name" value="Methyltransf_11"/>
    <property type="match status" value="1"/>
</dbReference>
<keyword evidence="4" id="KW-1185">Reference proteome</keyword>
<dbReference type="EMBL" id="AP018175">
    <property type="protein sequence ID" value="BAY19935.1"/>
    <property type="molecule type" value="Genomic_DNA"/>
</dbReference>
<gene>
    <name evidence="3" type="ORF">NIES21_58050</name>
</gene>
<feature type="domain" description="Methyltransferase type 11" evidence="2">
    <location>
        <begin position="51"/>
        <end position="149"/>
    </location>
</feature>
<dbReference type="InterPro" id="IPR029063">
    <property type="entry name" value="SAM-dependent_MTases_sf"/>
</dbReference>
<dbReference type="AlphaFoldDB" id="A0A1Z4GQZ9"/>
<geneLocation type="plasmid" evidence="4">
    <name>Plasmid1 dna</name>
</geneLocation>
<dbReference type="PANTHER" id="PTHR44068:SF1">
    <property type="entry name" value="HYPOTHETICAL LOC100005854"/>
    <property type="match status" value="1"/>
</dbReference>
<keyword evidence="3" id="KW-0614">Plasmid</keyword>
<protein>
    <recommendedName>
        <fullName evidence="2">Methyltransferase type 11 domain-containing protein</fullName>
    </recommendedName>
</protein>
<reference evidence="3 4" key="1">
    <citation type="submission" date="2017-06" db="EMBL/GenBank/DDBJ databases">
        <title>Genome sequencing of cyanobaciteial culture collection at National Institute for Environmental Studies (NIES).</title>
        <authorList>
            <person name="Hirose Y."/>
            <person name="Shimura Y."/>
            <person name="Fujisawa T."/>
            <person name="Nakamura Y."/>
            <person name="Kawachi M."/>
        </authorList>
    </citation>
    <scope>NUCLEOTIDE SEQUENCE [LARGE SCALE GENOMIC DNA]</scope>
    <source>
        <strain evidence="3 4">NIES-21</strain>
        <plasmid evidence="4">Plasmid1 dna</plasmid>
    </source>
</reference>
<proteinExistence type="predicted"/>
<keyword evidence="1" id="KW-0808">Transferase</keyword>
<evidence type="ECO:0000313" key="3">
    <source>
        <dbReference type="EMBL" id="BAY19935.1"/>
    </source>
</evidence>
<dbReference type="Gene3D" id="3.40.50.150">
    <property type="entry name" value="Vaccinia Virus protein VP39"/>
    <property type="match status" value="1"/>
</dbReference>
<dbReference type="GO" id="GO:0003838">
    <property type="term" value="F:sterol 24-C-methyltransferase activity"/>
    <property type="evidence" value="ECO:0007669"/>
    <property type="project" value="TreeGrafter"/>
</dbReference>
<dbReference type="PANTHER" id="PTHR44068">
    <property type="entry name" value="ZGC:194242"/>
    <property type="match status" value="1"/>
</dbReference>